<feature type="compositionally biased region" description="Basic residues" evidence="1">
    <location>
        <begin position="21"/>
        <end position="34"/>
    </location>
</feature>
<evidence type="ECO:0000256" key="1">
    <source>
        <dbReference type="SAM" id="MobiDB-lite"/>
    </source>
</evidence>
<dbReference type="EMBL" id="BKCJ011795434">
    <property type="protein sequence ID" value="GFD53521.1"/>
    <property type="molecule type" value="Genomic_DNA"/>
</dbReference>
<sequence>AANHLPRPAGAGAAQPPPRLFRPRIPRFGHRSGRGHAALRLAHGCKRSGYRRADARQDLPVFLAHCQKAAPQPAAAASRAARAHYADRLRAADQRGRRAHRG</sequence>
<feature type="compositionally biased region" description="Low complexity" evidence="1">
    <location>
        <begin position="1"/>
        <end position="14"/>
    </location>
</feature>
<name>A0A699X9M6_TANCI</name>
<evidence type="ECO:0000313" key="2">
    <source>
        <dbReference type="EMBL" id="GFD53521.1"/>
    </source>
</evidence>
<protein>
    <submittedName>
        <fullName evidence="2">Uncharacterized protein</fullName>
    </submittedName>
</protein>
<organism evidence="2">
    <name type="scientific">Tanacetum cinerariifolium</name>
    <name type="common">Dalmatian daisy</name>
    <name type="synonym">Chrysanthemum cinerariifolium</name>
    <dbReference type="NCBI Taxonomy" id="118510"/>
    <lineage>
        <taxon>Eukaryota</taxon>
        <taxon>Viridiplantae</taxon>
        <taxon>Streptophyta</taxon>
        <taxon>Embryophyta</taxon>
        <taxon>Tracheophyta</taxon>
        <taxon>Spermatophyta</taxon>
        <taxon>Magnoliopsida</taxon>
        <taxon>eudicotyledons</taxon>
        <taxon>Gunneridae</taxon>
        <taxon>Pentapetalae</taxon>
        <taxon>asterids</taxon>
        <taxon>campanulids</taxon>
        <taxon>Asterales</taxon>
        <taxon>Asteraceae</taxon>
        <taxon>Asteroideae</taxon>
        <taxon>Anthemideae</taxon>
        <taxon>Anthemidinae</taxon>
        <taxon>Tanacetum</taxon>
    </lineage>
</organism>
<reference evidence="2" key="1">
    <citation type="journal article" date="2019" name="Sci. Rep.">
        <title>Draft genome of Tanacetum cinerariifolium, the natural source of mosquito coil.</title>
        <authorList>
            <person name="Yamashiro T."/>
            <person name="Shiraishi A."/>
            <person name="Satake H."/>
            <person name="Nakayama K."/>
        </authorList>
    </citation>
    <scope>NUCLEOTIDE SEQUENCE</scope>
</reference>
<proteinExistence type="predicted"/>
<comment type="caution">
    <text evidence="2">The sequence shown here is derived from an EMBL/GenBank/DDBJ whole genome shotgun (WGS) entry which is preliminary data.</text>
</comment>
<feature type="region of interest" description="Disordered" evidence="1">
    <location>
        <begin position="1"/>
        <end position="34"/>
    </location>
</feature>
<feature type="non-terminal residue" evidence="2">
    <location>
        <position position="102"/>
    </location>
</feature>
<feature type="non-terminal residue" evidence="2">
    <location>
        <position position="1"/>
    </location>
</feature>
<accession>A0A699X9M6</accession>
<gene>
    <name evidence="2" type="ORF">Tci_925490</name>
</gene>
<dbReference type="AlphaFoldDB" id="A0A699X9M6"/>